<feature type="region of interest" description="Disordered" evidence="1">
    <location>
        <begin position="94"/>
        <end position="114"/>
    </location>
</feature>
<dbReference type="Proteomes" id="UP000182719">
    <property type="component" value="Unassembled WGS sequence"/>
</dbReference>
<accession>A0A1H8CRS1</accession>
<feature type="region of interest" description="Disordered" evidence="1">
    <location>
        <begin position="37"/>
        <end position="67"/>
    </location>
</feature>
<protein>
    <submittedName>
        <fullName evidence="2">Uncharacterized protein</fullName>
    </submittedName>
</protein>
<organism evidence="2 3">
    <name type="scientific">Stigmatella aurantiaca</name>
    <dbReference type="NCBI Taxonomy" id="41"/>
    <lineage>
        <taxon>Bacteria</taxon>
        <taxon>Pseudomonadati</taxon>
        <taxon>Myxococcota</taxon>
        <taxon>Myxococcia</taxon>
        <taxon>Myxococcales</taxon>
        <taxon>Cystobacterineae</taxon>
        <taxon>Archangiaceae</taxon>
        <taxon>Stigmatella</taxon>
    </lineage>
</organism>
<gene>
    <name evidence="2" type="ORF">SAMN05444354_12754</name>
</gene>
<evidence type="ECO:0000313" key="3">
    <source>
        <dbReference type="Proteomes" id="UP000182719"/>
    </source>
</evidence>
<keyword evidence="3" id="KW-1185">Reference proteome</keyword>
<dbReference type="AlphaFoldDB" id="A0A1H8CRS1"/>
<feature type="compositionally biased region" description="Polar residues" evidence="1">
    <location>
        <begin position="56"/>
        <end position="67"/>
    </location>
</feature>
<evidence type="ECO:0000313" key="2">
    <source>
        <dbReference type="EMBL" id="SEM97690.1"/>
    </source>
</evidence>
<proteinExistence type="predicted"/>
<dbReference type="RefSeq" id="WP_177241544.1">
    <property type="nucleotide sequence ID" value="NZ_FOAP01000027.1"/>
</dbReference>
<dbReference type="EMBL" id="FOAP01000027">
    <property type="protein sequence ID" value="SEM97690.1"/>
    <property type="molecule type" value="Genomic_DNA"/>
</dbReference>
<evidence type="ECO:0000256" key="1">
    <source>
        <dbReference type="SAM" id="MobiDB-lite"/>
    </source>
</evidence>
<reference evidence="3" key="1">
    <citation type="submission" date="2016-10" db="EMBL/GenBank/DDBJ databases">
        <authorList>
            <person name="Varghese N."/>
            <person name="Submissions S."/>
        </authorList>
    </citation>
    <scope>NUCLEOTIDE SEQUENCE [LARGE SCALE GENOMIC DNA]</scope>
    <source>
        <strain evidence="3">DSM 17044</strain>
    </source>
</reference>
<name>A0A1H8CRS1_STIAU</name>
<sequence>MRRNLARILLVLAIFAGTAVTAAKALNWFQPSQALKPPAATHPFPESPEEPDTAERPSTSALSQAALPSQEVPAAHLIRFTGAAVRAVPAALVQTPDEARSQPTEPDARPPGHGLPASGMLCALKDGSLNCGACRSDSDCPAGTGCVANRETRRFECLASECEEDPHCFPGQVCRPVTTGASGPVIRRCVPAGMRQEGEPCDGLFISQEGACREGLSCHRGVCSRPCRLDDAASCPEGHACEEGLNGPACFPDCRSRGCAAGQRCKQLNESDYQCLSHTTGTCPETPCGEGERCNMRLSQDTGVFWCAALCNPLRADSCPEGQVCGVGGPTVSTCYRQCDPAVLDACGDGWQCTTVTEDMTQWGCRPSAP</sequence>